<dbReference type="PANTHER" id="PTHR31912">
    <property type="entry name" value="IP13529P"/>
    <property type="match status" value="1"/>
</dbReference>
<accession>A0A2N5TGV7</accession>
<protein>
    <recommendedName>
        <fullName evidence="4">Transposase domain-containing protein</fullName>
    </recommendedName>
</protein>
<dbReference type="PANTHER" id="PTHR31912:SF34">
    <property type="entry name" value="NOTOCHORD-RELATED PROTEIN"/>
    <property type="match status" value="1"/>
</dbReference>
<dbReference type="Proteomes" id="UP000235392">
    <property type="component" value="Unassembled WGS sequence"/>
</dbReference>
<feature type="region of interest" description="Disordered" evidence="1">
    <location>
        <begin position="279"/>
        <end position="299"/>
    </location>
</feature>
<dbReference type="AlphaFoldDB" id="A0A2N5TGV7"/>
<sequence>MDQLLPGFQPVSRAKQLDPPPFRPFTPRLMYHTQPFDSWLKWFLNVPGIKEQIISWQQKVQSTTEDKVVDIQQSKFSRSFQLKNDRVPSRNELCLTFSVFIDWFNPYSNKLAGRQASMGDIALTCLNLPPHSRNKHNNLYIVGMIPAPKEPNMTTISHILAPLVDELLLLSTSTFVQTPQFPNGHKLSVHLGALIGNIVATHKITGFASHAANFFCSWCNCHKNNMGDMMLHGTRWSELNRLPYWDPVMNVVLGVMHNWYEGILQHHWRVRWAFEPEPSKHNTHDDQLDDWEDYGSDDSEPNQDFHNNALLHIRKVIPSIIVPYGVTQVPPNLGDPKQSLSSDNQNMLLNFLSLVICTNIVSLKSTSDANSKKLEEAYSLYTETSNVVFNNPKIVPNHHYALHLPKQIRWWGSLSNVSKFSGQRVNGILQKMKKNGIIGQIEGTVMREFCQTQRFNSQAPDWSLKPKANMSESKPPRLVKVHPELYLGVLNKLQAKDSTLRNYQDFPHPDGLSVLAPYANKEDSFTSKSGLYISKTKQNRLVAYEKNGHTRYGWVTHIYSLPERDSRTAVSWLQ</sequence>
<comment type="caution">
    <text evidence="2">The sequence shown here is derived from an EMBL/GenBank/DDBJ whole genome shotgun (WGS) entry which is preliminary data.</text>
</comment>
<feature type="compositionally biased region" description="Acidic residues" evidence="1">
    <location>
        <begin position="287"/>
        <end position="299"/>
    </location>
</feature>
<proteinExistence type="predicted"/>
<evidence type="ECO:0000256" key="1">
    <source>
        <dbReference type="SAM" id="MobiDB-lite"/>
    </source>
</evidence>
<evidence type="ECO:0000313" key="2">
    <source>
        <dbReference type="EMBL" id="PLW24723.1"/>
    </source>
</evidence>
<reference evidence="2 3" key="1">
    <citation type="submission" date="2017-11" db="EMBL/GenBank/DDBJ databases">
        <title>De novo assembly and phasing of dikaryotic genomes from two isolates of Puccinia coronata f. sp. avenae, the causal agent of oat crown rust.</title>
        <authorList>
            <person name="Miller M.E."/>
            <person name="Zhang Y."/>
            <person name="Omidvar V."/>
            <person name="Sperschneider J."/>
            <person name="Schwessinger B."/>
            <person name="Raley C."/>
            <person name="Palmer J.M."/>
            <person name="Garnica D."/>
            <person name="Upadhyaya N."/>
            <person name="Rathjen J."/>
            <person name="Taylor J.M."/>
            <person name="Park R.F."/>
            <person name="Dodds P.N."/>
            <person name="Hirsch C.D."/>
            <person name="Kianian S.F."/>
            <person name="Figueroa M."/>
        </authorList>
    </citation>
    <scope>NUCLEOTIDE SEQUENCE [LARGE SCALE GENOMIC DNA]</scope>
    <source>
        <strain evidence="2">12SD80</strain>
    </source>
</reference>
<evidence type="ECO:0008006" key="4">
    <source>
        <dbReference type="Google" id="ProtNLM"/>
    </source>
</evidence>
<gene>
    <name evidence="2" type="ORF">PCASD_05234</name>
</gene>
<organism evidence="2 3">
    <name type="scientific">Puccinia coronata f. sp. avenae</name>
    <dbReference type="NCBI Taxonomy" id="200324"/>
    <lineage>
        <taxon>Eukaryota</taxon>
        <taxon>Fungi</taxon>
        <taxon>Dikarya</taxon>
        <taxon>Basidiomycota</taxon>
        <taxon>Pucciniomycotina</taxon>
        <taxon>Pucciniomycetes</taxon>
        <taxon>Pucciniales</taxon>
        <taxon>Pucciniaceae</taxon>
        <taxon>Puccinia</taxon>
    </lineage>
</organism>
<evidence type="ECO:0000313" key="3">
    <source>
        <dbReference type="Proteomes" id="UP000235392"/>
    </source>
</evidence>
<name>A0A2N5TGV7_9BASI</name>
<dbReference type="EMBL" id="PGCI01000604">
    <property type="protein sequence ID" value="PLW24723.1"/>
    <property type="molecule type" value="Genomic_DNA"/>
</dbReference>